<dbReference type="AlphaFoldDB" id="A0A0H2WEM2"/>
<proteinExistence type="predicted"/>
<evidence type="ECO:0000313" key="3">
    <source>
        <dbReference type="Proteomes" id="UP000006693"/>
    </source>
</evidence>
<evidence type="ECO:0000256" key="1">
    <source>
        <dbReference type="SAM" id="MobiDB-lite"/>
    </source>
</evidence>
<gene>
    <name evidence="2" type="ordered locus">BMAA0832</name>
</gene>
<reference evidence="2 3" key="1">
    <citation type="journal article" date="2004" name="Proc. Natl. Acad. Sci. U.S.A.">
        <title>Structural flexibility in the Burkholderia mallei genome.</title>
        <authorList>
            <person name="Nierman W.C."/>
            <person name="DeShazer D."/>
            <person name="Kim H.S."/>
            <person name="Tettelin H."/>
            <person name="Nelson K.E."/>
            <person name="Feldblyum T."/>
            <person name="Ulrich R.L."/>
            <person name="Ronning C.M."/>
            <person name="Brinkac L.M."/>
            <person name="Daugherty S.C."/>
            <person name="Davidsen T.D."/>
            <person name="Deboy R.T."/>
            <person name="Dimitrov G."/>
            <person name="Dodson R.J."/>
            <person name="Durkin A.S."/>
            <person name="Gwinn M.L."/>
            <person name="Haft D.H."/>
            <person name="Khouri H."/>
            <person name="Kolonay J.F."/>
            <person name="Madupu R."/>
            <person name="Mohammoud Y."/>
            <person name="Nelson W.C."/>
            <person name="Radune D."/>
            <person name="Romero C.M."/>
            <person name="Sarria S."/>
            <person name="Selengut J."/>
            <person name="Shamblin C."/>
            <person name="Sullivan S.A."/>
            <person name="White O."/>
            <person name="Yu Y."/>
            <person name="Zafar N."/>
            <person name="Zhou L."/>
            <person name="Fraser C.M."/>
        </authorList>
    </citation>
    <scope>NUCLEOTIDE SEQUENCE [LARGE SCALE GENOMIC DNA]</scope>
    <source>
        <strain evidence="2 3">ATCC 23344</strain>
    </source>
</reference>
<dbReference type="Proteomes" id="UP000006693">
    <property type="component" value="Chromosome 2"/>
</dbReference>
<feature type="compositionally biased region" description="Low complexity" evidence="1">
    <location>
        <begin position="17"/>
        <end position="27"/>
    </location>
</feature>
<keyword evidence="3" id="KW-1185">Reference proteome</keyword>
<sequence length="172" mass="20060">MRHDRRERRAQRHARRATTATPRALSAPRRIVRRSHARRLPDKFFTPGACAASRLHAAAHRQRAHPRESRRNRPRLEHDGLVRKHLLTELAVLVEPLADHPFARVEHDRAGIRHRHSRTACLERHDIADPERSGMRITVSRHGGLFSEIIYLFIFPDLRSGYLFISRRLAIV</sequence>
<feature type="compositionally biased region" description="Basic residues" evidence="1">
    <location>
        <begin position="1"/>
        <end position="16"/>
    </location>
</feature>
<evidence type="ECO:0000313" key="2">
    <source>
        <dbReference type="EMBL" id="AAU47102.1"/>
    </source>
</evidence>
<protein>
    <submittedName>
        <fullName evidence="2">Uncharacterized protein</fullName>
    </submittedName>
</protein>
<name>A0A0H2WEM2_BURMA</name>
<dbReference type="EMBL" id="CP000011">
    <property type="protein sequence ID" value="AAU47102.1"/>
    <property type="molecule type" value="Genomic_DNA"/>
</dbReference>
<accession>A0A0H2WEM2</accession>
<feature type="region of interest" description="Disordered" evidence="1">
    <location>
        <begin position="1"/>
        <end position="27"/>
    </location>
</feature>
<dbReference type="KEGG" id="bma:BMAA0832"/>
<dbReference type="HOGENOM" id="CLU_1552390_0_0_4"/>
<organism evidence="2 3">
    <name type="scientific">Burkholderia mallei (strain ATCC 23344)</name>
    <dbReference type="NCBI Taxonomy" id="243160"/>
    <lineage>
        <taxon>Bacteria</taxon>
        <taxon>Pseudomonadati</taxon>
        <taxon>Pseudomonadota</taxon>
        <taxon>Betaproteobacteria</taxon>
        <taxon>Burkholderiales</taxon>
        <taxon>Burkholderiaceae</taxon>
        <taxon>Burkholderia</taxon>
        <taxon>pseudomallei group</taxon>
    </lineage>
</organism>